<evidence type="ECO:0000313" key="1">
    <source>
        <dbReference type="EMBL" id="MBE0459909.1"/>
    </source>
</evidence>
<comment type="caution">
    <text evidence="1">The sequence shown here is derived from an EMBL/GenBank/DDBJ whole genome shotgun (WGS) entry which is preliminary data.</text>
</comment>
<dbReference type="Pfam" id="PF20131">
    <property type="entry name" value="MC3"/>
    <property type="match status" value="1"/>
</dbReference>
<accession>A0ABR9FSW5</accession>
<gene>
    <name evidence="1" type="ORF">EI167_21300</name>
</gene>
<organism evidence="1 2">
    <name type="scientific">Pseudoalteromonas prydzensis</name>
    <dbReference type="NCBI Taxonomy" id="182141"/>
    <lineage>
        <taxon>Bacteria</taxon>
        <taxon>Pseudomonadati</taxon>
        <taxon>Pseudomonadota</taxon>
        <taxon>Gammaproteobacteria</taxon>
        <taxon>Alteromonadales</taxon>
        <taxon>Pseudoalteromonadaceae</taxon>
        <taxon>Pseudoalteromonas</taxon>
    </lineage>
</organism>
<name>A0ABR9FSW5_9GAMM</name>
<protein>
    <submittedName>
        <fullName evidence="1">Uncharacterized protein</fullName>
    </submittedName>
</protein>
<evidence type="ECO:0000313" key="2">
    <source>
        <dbReference type="Proteomes" id="UP000707245"/>
    </source>
</evidence>
<proteinExistence type="predicted"/>
<keyword evidence="2" id="KW-1185">Reference proteome</keyword>
<dbReference type="RefSeq" id="WP_192543210.1">
    <property type="nucleotide sequence ID" value="NZ_RRZA01000140.1"/>
</dbReference>
<sequence>MQNNEVSELLNPAFCALLYSSIVDGYNSKALKKIPLYLPYILIPIILHKESRLVLPKTAASKFHLWLQNEPQIVVGLTERVNGLEPYISKSSLLLRGQGIIDLDEDFRVSLIDNKKINKMIKNAEYISEYTFAAKKLGVICGRFNCESTMLALLGIKL</sequence>
<dbReference type="InterPro" id="IPR045390">
    <property type="entry name" value="ABC-3C_MC3"/>
</dbReference>
<reference evidence="1 2" key="1">
    <citation type="submission" date="2020-07" db="EMBL/GenBank/DDBJ databases">
        <title>Halophilic bacteria isolated from french cheeses.</title>
        <authorList>
            <person name="Kothe C.I."/>
            <person name="Farah-Kraiem B."/>
            <person name="Renault P."/>
            <person name="Dridi B."/>
        </authorList>
    </citation>
    <scope>NUCLEOTIDE SEQUENCE [LARGE SCALE GENOMIC DNA]</scope>
    <source>
        <strain evidence="1 2">FME14</strain>
    </source>
</reference>
<dbReference type="EMBL" id="RRZA01000140">
    <property type="protein sequence ID" value="MBE0459909.1"/>
    <property type="molecule type" value="Genomic_DNA"/>
</dbReference>
<dbReference type="Proteomes" id="UP000707245">
    <property type="component" value="Unassembled WGS sequence"/>
</dbReference>